<dbReference type="Pfam" id="PF25023">
    <property type="entry name" value="TEN_YD-shell"/>
    <property type="match status" value="1"/>
</dbReference>
<dbReference type="InterPro" id="IPR006530">
    <property type="entry name" value="YD"/>
</dbReference>
<feature type="non-terminal residue" evidence="5">
    <location>
        <position position="600"/>
    </location>
</feature>
<accession>A0A9E4K6M2</accession>
<dbReference type="AlphaFoldDB" id="A0A9E4K6M2"/>
<feature type="domain" description="Teneurin-like YD-shell" evidence="4">
    <location>
        <begin position="430"/>
        <end position="489"/>
    </location>
</feature>
<dbReference type="InterPro" id="IPR045351">
    <property type="entry name" value="DUF6531"/>
</dbReference>
<name>A0A9E4K6M2_9GAMM</name>
<feature type="chain" id="PRO_5038521082" evidence="2">
    <location>
        <begin position="32"/>
        <end position="600"/>
    </location>
</feature>
<evidence type="ECO:0000259" key="4">
    <source>
        <dbReference type="Pfam" id="PF25023"/>
    </source>
</evidence>
<dbReference type="Gene3D" id="2.180.10.10">
    <property type="entry name" value="RHS repeat-associated core"/>
    <property type="match status" value="1"/>
</dbReference>
<keyword evidence="2" id="KW-0732">Signal</keyword>
<protein>
    <submittedName>
        <fullName evidence="5">DUF6531 domain-containing protein</fullName>
    </submittedName>
</protein>
<gene>
    <name evidence="5" type="ORF">JAZ04_13185</name>
</gene>
<dbReference type="EMBL" id="JAEPDI010000010">
    <property type="protein sequence ID" value="MCG7939791.1"/>
    <property type="molecule type" value="Genomic_DNA"/>
</dbReference>
<dbReference type="NCBIfam" id="TIGR01643">
    <property type="entry name" value="YD_repeat_2x"/>
    <property type="match status" value="3"/>
</dbReference>
<feature type="signal peptide" evidence="2">
    <location>
        <begin position="1"/>
        <end position="31"/>
    </location>
</feature>
<dbReference type="Pfam" id="PF20148">
    <property type="entry name" value="DUF6531"/>
    <property type="match status" value="1"/>
</dbReference>
<evidence type="ECO:0000313" key="6">
    <source>
        <dbReference type="Proteomes" id="UP000886687"/>
    </source>
</evidence>
<dbReference type="InterPro" id="IPR056823">
    <property type="entry name" value="TEN-like_YD-shell"/>
</dbReference>
<evidence type="ECO:0000256" key="1">
    <source>
        <dbReference type="ARBA" id="ARBA00022737"/>
    </source>
</evidence>
<evidence type="ECO:0000259" key="3">
    <source>
        <dbReference type="Pfam" id="PF20148"/>
    </source>
</evidence>
<feature type="domain" description="DUF6531" evidence="3">
    <location>
        <begin position="245"/>
        <end position="303"/>
    </location>
</feature>
<keyword evidence="1" id="KW-0677">Repeat</keyword>
<proteinExistence type="predicted"/>
<evidence type="ECO:0000256" key="2">
    <source>
        <dbReference type="SAM" id="SignalP"/>
    </source>
</evidence>
<comment type="caution">
    <text evidence="5">The sequence shown here is derived from an EMBL/GenBank/DDBJ whole genome shotgun (WGS) entry which is preliminary data.</text>
</comment>
<evidence type="ECO:0000313" key="5">
    <source>
        <dbReference type="EMBL" id="MCG7939791.1"/>
    </source>
</evidence>
<dbReference type="Proteomes" id="UP000886687">
    <property type="component" value="Unassembled WGS sequence"/>
</dbReference>
<organism evidence="5 6">
    <name type="scientific">Candidatus Thiodiazotropha lotti</name>
    <dbReference type="NCBI Taxonomy" id="2792787"/>
    <lineage>
        <taxon>Bacteria</taxon>
        <taxon>Pseudomonadati</taxon>
        <taxon>Pseudomonadota</taxon>
        <taxon>Gammaproteobacteria</taxon>
        <taxon>Chromatiales</taxon>
        <taxon>Sedimenticolaceae</taxon>
        <taxon>Candidatus Thiodiazotropha</taxon>
    </lineage>
</organism>
<sequence>MNRYSVKKRWMDVFFVVIALSMLLSSSVSHSAEPMRWNAYPSATNQTFDTKYGAINDYQSIGGDYAYVTEVSSITVTSYSTTIKYKIPDASVYVGPWVYAMNNSYDCGQNESLNDLLDCHIERNIEHLSGPGSCPPVYELDKNSSAWSDSQTSMIPRIMDVDNYGYRYFDAWNYVYNDVQGCHTIYANTNNYRFRQVACQYPTTFFDTENKICKNYKTARIVGAPYYYITSKPKTCSTEGAPVEGNPCSPSTGNKIETEIDYSVADGSLQVKRYYSSQAIGDGFDQLGPQWRHNYANRIDGYKEPAYTAYKGKKSALYESPREACYDGWSTLKDDVYGGLLATATASYRNGACEIRKNGVYVTKLTVHNTMNGTKSAGTNLQIRDINAGNGQSYTYRYLSNQWQPLYPNNTTFSETEDGWSLTLNNRTVETYDSEGRLHTSTNNSGQTTLFTYNETGYLDTVISPFGARLTYHYDGSGRLVTINTPDGDLGYGYDTEGRLVSVTYPDNRTRQYHYEDSRFPNQLTGITDAIGHRYATWAYDDEGRAILSEHAGSAERVEFAYNPDGTTTVTDAAGAERIYHFTVQQGQMKVDHIEGDRCT</sequence>
<reference evidence="5" key="1">
    <citation type="journal article" date="2021" name="Proc. Natl. Acad. Sci. U.S.A.">
        <title>Global biogeography of chemosynthetic symbionts reveals both localized and globally distributed symbiont groups. .</title>
        <authorList>
            <person name="Osvatic J.T."/>
            <person name="Wilkins L.G.E."/>
            <person name="Leibrecht L."/>
            <person name="Leray M."/>
            <person name="Zauner S."/>
            <person name="Polzin J."/>
            <person name="Camacho Y."/>
            <person name="Gros O."/>
            <person name="van Gils J.A."/>
            <person name="Eisen J.A."/>
            <person name="Petersen J.M."/>
            <person name="Yuen B."/>
        </authorList>
    </citation>
    <scope>NUCLEOTIDE SEQUENCE</scope>
    <source>
        <strain evidence="5">MAGL173</strain>
    </source>
</reference>